<dbReference type="GO" id="GO:0006313">
    <property type="term" value="P:DNA transposition"/>
    <property type="evidence" value="ECO:0007669"/>
    <property type="project" value="InterPro"/>
</dbReference>
<gene>
    <name evidence="2" type="ORF">AW06_003628</name>
</gene>
<organism evidence="2 3">
    <name type="scientific">Candidatus Accumulibacter cognatus</name>
    <dbReference type="NCBI Taxonomy" id="2954383"/>
    <lineage>
        <taxon>Bacteria</taxon>
        <taxon>Pseudomonadati</taxon>
        <taxon>Pseudomonadota</taxon>
        <taxon>Betaproteobacteria</taxon>
        <taxon>Candidatus Accumulibacter</taxon>
    </lineage>
</organism>
<dbReference type="InterPro" id="IPR009057">
    <property type="entry name" value="Homeodomain-like_sf"/>
</dbReference>
<dbReference type="EMBL" id="JDST02000095">
    <property type="protein sequence ID" value="KFB75322.1"/>
    <property type="molecule type" value="Genomic_DNA"/>
</dbReference>
<feature type="coiled-coil region" evidence="1">
    <location>
        <begin position="60"/>
        <end position="87"/>
    </location>
</feature>
<evidence type="ECO:0000313" key="3">
    <source>
        <dbReference type="Proteomes" id="UP000021315"/>
    </source>
</evidence>
<dbReference type="STRING" id="1453999.AW06_003628"/>
<evidence type="ECO:0000313" key="2">
    <source>
        <dbReference type="EMBL" id="KFB75322.1"/>
    </source>
</evidence>
<dbReference type="InterPro" id="IPR002514">
    <property type="entry name" value="Transposase_8"/>
</dbReference>
<name>A0A080M211_9PROT</name>
<proteinExistence type="predicted"/>
<comment type="caution">
    <text evidence="2">The sequence shown here is derived from an EMBL/GenBank/DDBJ whole genome shotgun (WGS) entry which is preliminary data.</text>
</comment>
<keyword evidence="1" id="KW-0175">Coiled coil</keyword>
<dbReference type="GO" id="GO:0004803">
    <property type="term" value="F:transposase activity"/>
    <property type="evidence" value="ECO:0007669"/>
    <property type="project" value="InterPro"/>
</dbReference>
<accession>A0A080M211</accession>
<dbReference type="AlphaFoldDB" id="A0A080M211"/>
<dbReference type="Gene3D" id="1.10.10.60">
    <property type="entry name" value="Homeodomain-like"/>
    <property type="match status" value="1"/>
</dbReference>
<protein>
    <submittedName>
        <fullName evidence="2">Transposase</fullName>
    </submittedName>
</protein>
<dbReference type="Pfam" id="PF01527">
    <property type="entry name" value="HTH_Tnp_1"/>
    <property type="match status" value="1"/>
</dbReference>
<dbReference type="Proteomes" id="UP000021315">
    <property type="component" value="Unassembled WGS sequence"/>
</dbReference>
<dbReference type="GO" id="GO:0003677">
    <property type="term" value="F:DNA binding"/>
    <property type="evidence" value="ECO:0007669"/>
    <property type="project" value="InterPro"/>
</dbReference>
<sequence>MKIAKPAFTAEFRDLAVKRVKAGGSVGGVAKELGGVEQALRNWVKAAAKGTPNGKGNRMVTPEERELSRLRAENARLKRELEIVKKAAAYFARDAL</sequence>
<dbReference type="SUPFAM" id="SSF46689">
    <property type="entry name" value="Homeodomain-like"/>
    <property type="match status" value="1"/>
</dbReference>
<reference evidence="2" key="1">
    <citation type="submission" date="2014-02" db="EMBL/GenBank/DDBJ databases">
        <title>Expanding our view of genomic diversity in Candidatus Accumulibacter clades.</title>
        <authorList>
            <person name="Skennerton C.T."/>
            <person name="Barr J.J."/>
            <person name="Slater F.R."/>
            <person name="Bond P.L."/>
            <person name="Tyson G.W."/>
        </authorList>
    </citation>
    <scope>NUCLEOTIDE SEQUENCE [LARGE SCALE GENOMIC DNA]</scope>
</reference>
<evidence type="ECO:0000256" key="1">
    <source>
        <dbReference type="SAM" id="Coils"/>
    </source>
</evidence>
<keyword evidence="3" id="KW-1185">Reference proteome</keyword>